<evidence type="ECO:0000256" key="6">
    <source>
        <dbReference type="SAM" id="Phobius"/>
    </source>
</evidence>
<organism evidence="7 8">
    <name type="scientific">Madurella mycetomatis</name>
    <dbReference type="NCBI Taxonomy" id="100816"/>
    <lineage>
        <taxon>Eukaryota</taxon>
        <taxon>Fungi</taxon>
        <taxon>Dikarya</taxon>
        <taxon>Ascomycota</taxon>
        <taxon>Pezizomycotina</taxon>
        <taxon>Sordariomycetes</taxon>
        <taxon>Sordariomycetidae</taxon>
        <taxon>Sordariales</taxon>
        <taxon>Sordariales incertae sedis</taxon>
        <taxon>Madurella</taxon>
    </lineage>
</organism>
<dbReference type="InterPro" id="IPR011701">
    <property type="entry name" value="MFS"/>
</dbReference>
<evidence type="ECO:0000256" key="5">
    <source>
        <dbReference type="ARBA" id="ARBA00023136"/>
    </source>
</evidence>
<keyword evidence="4 6" id="KW-1133">Transmembrane helix</keyword>
<sequence>MFFALQVDRGNLSQALSDNLLDDLGLNTDDYNYGTVVFLICFLLAEPPSQLISKKLGPDRWIPIQIVLWSVVAISQCAMTSRSGFLATRALLGLLEGGFIPDIVLWLSYFYTSRELPIRLRSVQRPRDSRLQPPALTLNNSYFWTTLSLTTITTSLLAFALLHLRGVNGWAGWRWSFLVEGLITLLIGLASFFNMPASAVQTKTWFRPNGWFSDREVAILVNRVLRDDPSKGDMHNRETITPRRLWEVLKEYDLWPMYAIGLVAFMPQGPVNAYLTLTLRSLWFNPFTTNLLTIPAVWQPPEQYFSQSANQQTQTIFHIITLLLVTRLSERLNERSLVAILQPLWTLPCIIALRFWPGVIDDAWGTYALITVLLSYPYCRMPASFPLPGHLQPLTIRVFIDAINVAWVSKNANNVGTRIIASALYNISVQLGHVIYSFIYRDYDRPYYRQGNTNLVAINILSVLLFLATKAYYVWRNRRNERAWRAMGEAERVEYIKSSRVAGCKRLDFRFAH</sequence>
<comment type="subcellular location">
    <subcellularLocation>
        <location evidence="1">Membrane</location>
        <topology evidence="1">Multi-pass membrane protein</topology>
    </subcellularLocation>
</comment>
<evidence type="ECO:0000256" key="2">
    <source>
        <dbReference type="ARBA" id="ARBA00022448"/>
    </source>
</evidence>
<feature type="transmembrane region" description="Helical" evidence="6">
    <location>
        <begin position="419"/>
        <end position="440"/>
    </location>
</feature>
<keyword evidence="8" id="KW-1185">Reference proteome</keyword>
<feature type="transmembrane region" description="Helical" evidence="6">
    <location>
        <begin position="455"/>
        <end position="475"/>
    </location>
</feature>
<dbReference type="PANTHER" id="PTHR43791:SF29">
    <property type="entry name" value="MAJOR FACILITATOR SUPERFAMILY (MFS) PROFILE DOMAIN-CONTAINING PROTEIN"/>
    <property type="match status" value="1"/>
</dbReference>
<evidence type="ECO:0000256" key="4">
    <source>
        <dbReference type="ARBA" id="ARBA00022989"/>
    </source>
</evidence>
<gene>
    <name evidence="7" type="ORF">MMYC01_208925</name>
</gene>
<dbReference type="Gene3D" id="1.20.1250.20">
    <property type="entry name" value="MFS general substrate transporter like domains"/>
    <property type="match status" value="1"/>
</dbReference>
<dbReference type="EMBL" id="LCTW02000296">
    <property type="protein sequence ID" value="KXX75080.1"/>
    <property type="molecule type" value="Genomic_DNA"/>
</dbReference>
<dbReference type="OrthoDB" id="1935484at2759"/>
<evidence type="ECO:0000256" key="3">
    <source>
        <dbReference type="ARBA" id="ARBA00022692"/>
    </source>
</evidence>
<feature type="transmembrane region" description="Helical" evidence="6">
    <location>
        <begin position="255"/>
        <end position="275"/>
    </location>
</feature>
<dbReference type="InterPro" id="IPR036259">
    <property type="entry name" value="MFS_trans_sf"/>
</dbReference>
<keyword evidence="3 6" id="KW-0812">Transmembrane</keyword>
<dbReference type="Proteomes" id="UP000078237">
    <property type="component" value="Unassembled WGS sequence"/>
</dbReference>
<accession>A0A175VVP7</accession>
<evidence type="ECO:0000256" key="1">
    <source>
        <dbReference type="ARBA" id="ARBA00004141"/>
    </source>
</evidence>
<evidence type="ECO:0000313" key="8">
    <source>
        <dbReference type="Proteomes" id="UP000078237"/>
    </source>
</evidence>
<feature type="transmembrane region" description="Helical" evidence="6">
    <location>
        <begin position="142"/>
        <end position="163"/>
    </location>
</feature>
<comment type="caution">
    <text evidence="7">The sequence shown here is derived from an EMBL/GenBank/DDBJ whole genome shotgun (WGS) entry which is preliminary data.</text>
</comment>
<keyword evidence="2" id="KW-0813">Transport</keyword>
<proteinExistence type="predicted"/>
<dbReference type="GO" id="GO:0022857">
    <property type="term" value="F:transmembrane transporter activity"/>
    <property type="evidence" value="ECO:0007669"/>
    <property type="project" value="InterPro"/>
</dbReference>
<dbReference type="GO" id="GO:0016020">
    <property type="term" value="C:membrane"/>
    <property type="evidence" value="ECO:0007669"/>
    <property type="project" value="UniProtKB-SubCell"/>
</dbReference>
<protein>
    <submittedName>
        <fullName evidence="7">Uncharacterized protein</fullName>
    </submittedName>
</protein>
<dbReference type="PANTHER" id="PTHR43791">
    <property type="entry name" value="PERMEASE-RELATED"/>
    <property type="match status" value="1"/>
</dbReference>
<dbReference type="Pfam" id="PF07690">
    <property type="entry name" value="MFS_1"/>
    <property type="match status" value="1"/>
</dbReference>
<name>A0A175VVP7_9PEZI</name>
<reference evidence="7 8" key="1">
    <citation type="journal article" date="2016" name="Genome Announc.">
        <title>Genome Sequence of Madurella mycetomatis mm55, Isolated from a Human Mycetoma Case in Sudan.</title>
        <authorList>
            <person name="Smit S."/>
            <person name="Derks M.F."/>
            <person name="Bervoets S."/>
            <person name="Fahal A."/>
            <person name="van Leeuwen W."/>
            <person name="van Belkum A."/>
            <person name="van de Sande W.W."/>
        </authorList>
    </citation>
    <scope>NUCLEOTIDE SEQUENCE [LARGE SCALE GENOMIC DNA]</scope>
    <source>
        <strain evidence="8">mm55</strain>
    </source>
</reference>
<dbReference type="AlphaFoldDB" id="A0A175VVP7"/>
<evidence type="ECO:0000313" key="7">
    <source>
        <dbReference type="EMBL" id="KXX75080.1"/>
    </source>
</evidence>
<feature type="transmembrane region" description="Helical" evidence="6">
    <location>
        <begin position="91"/>
        <end position="111"/>
    </location>
</feature>
<dbReference type="SUPFAM" id="SSF103473">
    <property type="entry name" value="MFS general substrate transporter"/>
    <property type="match status" value="1"/>
</dbReference>
<feature type="transmembrane region" description="Helical" evidence="6">
    <location>
        <begin position="175"/>
        <end position="193"/>
    </location>
</feature>
<dbReference type="VEuPathDB" id="FungiDB:MMYC01_208925"/>
<keyword evidence="5 6" id="KW-0472">Membrane</keyword>